<evidence type="ECO:0000313" key="2">
    <source>
        <dbReference type="Proteomes" id="UP001231189"/>
    </source>
</evidence>
<protein>
    <submittedName>
        <fullName evidence="1">Uncharacterized protein</fullName>
    </submittedName>
</protein>
<sequence>MCRAHRLSVFCLAGRPRFLECKAARVSACSWASLSGVQVLLRPDFELAGGILGGLWRCGWRAVARLISSHPRGGRWRREPARNYDEALSIIGRLGLGYDTIHVCPNYCVLLRKQFAKLDNCPKCNASRWKDGRRQIPEKVLRHFPLIPRLQRMFISKEQSEEVQWHKLKRQPVENELSHPADGEAWKDFDKKYPKFAADARNIRLGIATDGFNPFGNMSNSYSMWQVFIMPYNLPPWACMDQCNLMMALLIPGPDSPGKDFDVFMEPS</sequence>
<dbReference type="EMBL" id="JAUUTY010000003">
    <property type="protein sequence ID" value="KAK1663138.1"/>
    <property type="molecule type" value="Genomic_DNA"/>
</dbReference>
<name>A0AAD8STF2_LOLMU</name>
<comment type="caution">
    <text evidence="1">The sequence shown here is derived from an EMBL/GenBank/DDBJ whole genome shotgun (WGS) entry which is preliminary data.</text>
</comment>
<accession>A0AAD8STF2</accession>
<dbReference type="PANTHER" id="PTHR10775:SF185">
    <property type="entry name" value="OS08G0208400 PROTEIN"/>
    <property type="match status" value="1"/>
</dbReference>
<keyword evidence="2" id="KW-1185">Reference proteome</keyword>
<dbReference type="AlphaFoldDB" id="A0AAD8STF2"/>
<proteinExistence type="predicted"/>
<dbReference type="Pfam" id="PF02992">
    <property type="entry name" value="Transposase_21"/>
    <property type="match status" value="1"/>
</dbReference>
<dbReference type="InterPro" id="IPR004242">
    <property type="entry name" value="Transposase_21"/>
</dbReference>
<dbReference type="PANTHER" id="PTHR10775">
    <property type="entry name" value="OS08G0208400 PROTEIN"/>
    <property type="match status" value="1"/>
</dbReference>
<organism evidence="1 2">
    <name type="scientific">Lolium multiflorum</name>
    <name type="common">Italian ryegrass</name>
    <name type="synonym">Lolium perenne subsp. multiflorum</name>
    <dbReference type="NCBI Taxonomy" id="4521"/>
    <lineage>
        <taxon>Eukaryota</taxon>
        <taxon>Viridiplantae</taxon>
        <taxon>Streptophyta</taxon>
        <taxon>Embryophyta</taxon>
        <taxon>Tracheophyta</taxon>
        <taxon>Spermatophyta</taxon>
        <taxon>Magnoliopsida</taxon>
        <taxon>Liliopsida</taxon>
        <taxon>Poales</taxon>
        <taxon>Poaceae</taxon>
        <taxon>BOP clade</taxon>
        <taxon>Pooideae</taxon>
        <taxon>Poodae</taxon>
        <taxon>Poeae</taxon>
        <taxon>Poeae Chloroplast Group 2 (Poeae type)</taxon>
        <taxon>Loliodinae</taxon>
        <taxon>Loliinae</taxon>
        <taxon>Lolium</taxon>
    </lineage>
</organism>
<gene>
    <name evidence="1" type="ORF">QYE76_051297</name>
</gene>
<dbReference type="Proteomes" id="UP001231189">
    <property type="component" value="Unassembled WGS sequence"/>
</dbReference>
<reference evidence="1" key="1">
    <citation type="submission" date="2023-07" db="EMBL/GenBank/DDBJ databases">
        <title>A chromosome-level genome assembly of Lolium multiflorum.</title>
        <authorList>
            <person name="Chen Y."/>
            <person name="Copetti D."/>
            <person name="Kolliker R."/>
            <person name="Studer B."/>
        </authorList>
    </citation>
    <scope>NUCLEOTIDE SEQUENCE</scope>
    <source>
        <strain evidence="1">02402/16</strain>
        <tissue evidence="1">Leaf</tissue>
    </source>
</reference>
<evidence type="ECO:0000313" key="1">
    <source>
        <dbReference type="EMBL" id="KAK1663138.1"/>
    </source>
</evidence>